<keyword evidence="5" id="KW-1185">Reference proteome</keyword>
<reference evidence="4 5" key="2">
    <citation type="submission" date="2018-11" db="EMBL/GenBank/DDBJ databases">
        <authorList>
            <consortium name="Pathogen Informatics"/>
        </authorList>
    </citation>
    <scope>NUCLEOTIDE SEQUENCE [LARGE SCALE GENOMIC DNA]</scope>
    <source>
        <strain evidence="4 5">Egypt</strain>
    </source>
</reference>
<keyword evidence="2" id="KW-0677">Repeat</keyword>
<organism evidence="6">
    <name type="scientific">Echinostoma caproni</name>
    <dbReference type="NCBI Taxonomy" id="27848"/>
    <lineage>
        <taxon>Eukaryota</taxon>
        <taxon>Metazoa</taxon>
        <taxon>Spiralia</taxon>
        <taxon>Lophotrochozoa</taxon>
        <taxon>Platyhelminthes</taxon>
        <taxon>Trematoda</taxon>
        <taxon>Digenea</taxon>
        <taxon>Plagiorchiida</taxon>
        <taxon>Echinostomata</taxon>
        <taxon>Echinostomatoidea</taxon>
        <taxon>Echinostomatidae</taxon>
        <taxon>Echinostoma</taxon>
    </lineage>
</organism>
<dbReference type="GO" id="GO:0071014">
    <property type="term" value="C:post-mRNA release spliceosomal complex"/>
    <property type="evidence" value="ECO:0007669"/>
    <property type="project" value="TreeGrafter"/>
</dbReference>
<dbReference type="GO" id="GO:0000974">
    <property type="term" value="C:Prp19 complex"/>
    <property type="evidence" value="ECO:0007669"/>
    <property type="project" value="TreeGrafter"/>
</dbReference>
<keyword evidence="1" id="KW-0747">Spliceosome</keyword>
<dbReference type="GO" id="GO:0071007">
    <property type="term" value="C:U2-type catalytic step 2 spliceosome"/>
    <property type="evidence" value="ECO:0007669"/>
    <property type="project" value="TreeGrafter"/>
</dbReference>
<feature type="domain" description="Pre-mRNA-splicing factor SYF1 central HAT repeats" evidence="3">
    <location>
        <begin position="30"/>
        <end position="94"/>
    </location>
</feature>
<keyword evidence="1" id="KW-0508">mRNA splicing</keyword>
<dbReference type="GO" id="GO:0000349">
    <property type="term" value="P:generation of catalytic spliceosome for first transesterification step"/>
    <property type="evidence" value="ECO:0007669"/>
    <property type="project" value="TreeGrafter"/>
</dbReference>
<proteinExistence type="predicted"/>
<evidence type="ECO:0000259" key="3">
    <source>
        <dbReference type="Pfam" id="PF23220"/>
    </source>
</evidence>
<dbReference type="AlphaFoldDB" id="A0A183A4S6"/>
<dbReference type="PANTHER" id="PTHR11246">
    <property type="entry name" value="PRE-MRNA SPLICING FACTOR"/>
    <property type="match status" value="1"/>
</dbReference>
<sequence length="121" mass="14005">MQLSYQNNDAQRHSGKLFPSHYPPQFILHIDELEVELYLARLESLMDQRPLLLNSVLLRQNPHNVSDWLKRVELLKPRGAREQIAAFMEAITSVDPGKIDLTMPVVLCCSISLHHYFVILE</sequence>
<dbReference type="PANTHER" id="PTHR11246:SF5">
    <property type="entry name" value="PRE-MRNA-SPLICING FACTOR SYF1"/>
    <property type="match status" value="1"/>
</dbReference>
<dbReference type="Proteomes" id="UP000272942">
    <property type="component" value="Unassembled WGS sequence"/>
</dbReference>
<dbReference type="OrthoDB" id="1728212at2759"/>
<accession>A0A183A4S6</accession>
<evidence type="ECO:0000256" key="2">
    <source>
        <dbReference type="ARBA" id="ARBA00022737"/>
    </source>
</evidence>
<dbReference type="EMBL" id="UZAN01020282">
    <property type="protein sequence ID" value="VDP50881.1"/>
    <property type="molecule type" value="Genomic_DNA"/>
</dbReference>
<dbReference type="InterPro" id="IPR056350">
    <property type="entry name" value="HAT_Syf1_central"/>
</dbReference>
<protein>
    <recommendedName>
        <fullName evidence="3">Pre-mRNA-splicing factor SYF1 central HAT repeats domain-containing protein</fullName>
    </recommendedName>
</protein>
<evidence type="ECO:0000313" key="5">
    <source>
        <dbReference type="Proteomes" id="UP000272942"/>
    </source>
</evidence>
<evidence type="ECO:0000313" key="4">
    <source>
        <dbReference type="EMBL" id="VDP50881.1"/>
    </source>
</evidence>
<reference evidence="6" key="1">
    <citation type="submission" date="2016-06" db="UniProtKB">
        <authorList>
            <consortium name="WormBaseParasite"/>
        </authorList>
    </citation>
    <scope>IDENTIFICATION</scope>
</reference>
<dbReference type="Pfam" id="PF23220">
    <property type="entry name" value="HAT_Syf1_M"/>
    <property type="match status" value="1"/>
</dbReference>
<evidence type="ECO:0000256" key="1">
    <source>
        <dbReference type="ARBA" id="ARBA00022728"/>
    </source>
</evidence>
<keyword evidence="1" id="KW-0507">mRNA processing</keyword>
<gene>
    <name evidence="4" type="ORF">ECPE_LOCUS1961</name>
</gene>
<dbReference type="WBParaSite" id="ECPE_0000196101-mRNA-1">
    <property type="protein sequence ID" value="ECPE_0000196101-mRNA-1"/>
    <property type="gene ID" value="ECPE_0000196101"/>
</dbReference>
<dbReference type="InterPro" id="IPR045075">
    <property type="entry name" value="Syf1-like"/>
</dbReference>
<evidence type="ECO:0000313" key="6">
    <source>
        <dbReference type="WBParaSite" id="ECPE_0000196101-mRNA-1"/>
    </source>
</evidence>
<name>A0A183A4S6_9TREM</name>